<dbReference type="Gene3D" id="3.90.1030.10">
    <property type="entry name" value="Ribosomal protein L17"/>
    <property type="match status" value="1"/>
</dbReference>
<dbReference type="GO" id="GO:0006412">
    <property type="term" value="P:translation"/>
    <property type="evidence" value="ECO:0007669"/>
    <property type="project" value="InterPro"/>
</dbReference>
<name>A0A9P0QQG6_9ASCO</name>
<dbReference type="OrthoDB" id="275000at2759"/>
<evidence type="ECO:0000256" key="2">
    <source>
        <dbReference type="ARBA" id="ARBA00022980"/>
    </source>
</evidence>
<dbReference type="Proteomes" id="UP000837801">
    <property type="component" value="Unassembled WGS sequence"/>
</dbReference>
<accession>A0A9P0QQG6</accession>
<protein>
    <submittedName>
        <fullName evidence="4">Uncharacterized protein</fullName>
    </submittedName>
</protein>
<evidence type="ECO:0000256" key="1">
    <source>
        <dbReference type="ARBA" id="ARBA00008777"/>
    </source>
</evidence>
<comment type="caution">
    <text evidence="4">The sequence shown here is derived from an EMBL/GenBank/DDBJ whole genome shotgun (WGS) entry which is preliminary data.</text>
</comment>
<dbReference type="PANTHER" id="PTHR14413:SF16">
    <property type="entry name" value="LARGE RIBOSOMAL SUBUNIT PROTEIN BL17M"/>
    <property type="match status" value="1"/>
</dbReference>
<dbReference type="InterPro" id="IPR036373">
    <property type="entry name" value="Ribosomal_bL17_sf"/>
</dbReference>
<reference evidence="4" key="1">
    <citation type="submission" date="2022-03" db="EMBL/GenBank/DDBJ databases">
        <authorList>
            <person name="Legras J.-L."/>
            <person name="Devillers H."/>
            <person name="Grondin C."/>
        </authorList>
    </citation>
    <scope>NUCLEOTIDE SEQUENCE</scope>
    <source>
        <strain evidence="4">CLIB 1423</strain>
    </source>
</reference>
<evidence type="ECO:0000313" key="4">
    <source>
        <dbReference type="EMBL" id="CAH2353626.1"/>
    </source>
</evidence>
<dbReference type="PANTHER" id="PTHR14413">
    <property type="entry name" value="RIBOSOMAL PROTEIN L17"/>
    <property type="match status" value="1"/>
</dbReference>
<dbReference type="SUPFAM" id="SSF64263">
    <property type="entry name" value="Prokaryotic ribosomal protein L17"/>
    <property type="match status" value="1"/>
</dbReference>
<evidence type="ECO:0000256" key="3">
    <source>
        <dbReference type="ARBA" id="ARBA00023274"/>
    </source>
</evidence>
<organism evidence="4 5">
    <name type="scientific">[Candida] railenensis</name>
    <dbReference type="NCBI Taxonomy" id="45579"/>
    <lineage>
        <taxon>Eukaryota</taxon>
        <taxon>Fungi</taxon>
        <taxon>Dikarya</taxon>
        <taxon>Ascomycota</taxon>
        <taxon>Saccharomycotina</taxon>
        <taxon>Pichiomycetes</taxon>
        <taxon>Debaryomycetaceae</taxon>
        <taxon>Kurtzmaniella</taxon>
    </lineage>
</organism>
<dbReference type="Pfam" id="PF01196">
    <property type="entry name" value="Ribosomal_L17"/>
    <property type="match status" value="1"/>
</dbReference>
<dbReference type="GO" id="GO:0003735">
    <property type="term" value="F:structural constituent of ribosome"/>
    <property type="evidence" value="ECO:0007669"/>
    <property type="project" value="InterPro"/>
</dbReference>
<comment type="similarity">
    <text evidence="1">Belongs to the bacterial ribosomal protein bL17 family.</text>
</comment>
<dbReference type="AlphaFoldDB" id="A0A9P0QQG6"/>
<dbReference type="GO" id="GO:0005762">
    <property type="term" value="C:mitochondrial large ribosomal subunit"/>
    <property type="evidence" value="ECO:0007669"/>
    <property type="project" value="TreeGrafter"/>
</dbReference>
<keyword evidence="5" id="KW-1185">Reference proteome</keyword>
<proteinExistence type="inferred from homology"/>
<sequence>MPPLNKFFNNVRGRKRGMDKNLTANLIRHEYIVTGDVKAKRAQSKIESFLAKTMNIERTKENEPLTAQTLSQRIKENSELEYLQAAERDEVASKLISNLAGSTLGYKRTHGFTRILKLEPRLGEDKAPQSVLELVDSEYSIFFWYIAKTVARLELQGLPLDELTSHNVKKLVQFKEDGESRFKEAVEKSKAEFFSYNAETGEIENQEIKDQLLRNIPNPVKGEVSLLGSKKYKIMERKAKPEFELPKSPFLK</sequence>
<keyword evidence="3" id="KW-0687">Ribonucleoprotein</keyword>
<dbReference type="InterPro" id="IPR000456">
    <property type="entry name" value="Ribosomal_bL17"/>
</dbReference>
<dbReference type="EMBL" id="CAKXYY010000011">
    <property type="protein sequence ID" value="CAH2353626.1"/>
    <property type="molecule type" value="Genomic_DNA"/>
</dbReference>
<gene>
    <name evidence="4" type="ORF">CLIB1423_11S04038</name>
</gene>
<keyword evidence="2" id="KW-0689">Ribosomal protein</keyword>
<evidence type="ECO:0000313" key="5">
    <source>
        <dbReference type="Proteomes" id="UP000837801"/>
    </source>
</evidence>